<dbReference type="OrthoDB" id="955119at2"/>
<sequence>MKHIFLAAVLLLAAWATLSLLKTSVIHPAAPAAGAVTPVKAAAEAPASPGKTLFAANCAACHSLDKALTGPALRGFTSRGPWADRKQLYAWVHNPSAFMAKDPYTKGLQQQFGAIMTAFPQLSEKDIDQIADFVEGK</sequence>
<comment type="caution">
    <text evidence="6">The sequence shown here is derived from an EMBL/GenBank/DDBJ whole genome shotgun (WGS) entry which is preliminary data.</text>
</comment>
<feature type="domain" description="Cytochrome c" evidence="5">
    <location>
        <begin position="45"/>
        <end position="137"/>
    </location>
</feature>
<dbReference type="GO" id="GO:0046872">
    <property type="term" value="F:metal ion binding"/>
    <property type="evidence" value="ECO:0007669"/>
    <property type="project" value="UniProtKB-KW"/>
</dbReference>
<evidence type="ECO:0000256" key="3">
    <source>
        <dbReference type="ARBA" id="ARBA00023004"/>
    </source>
</evidence>
<dbReference type="SUPFAM" id="SSF46626">
    <property type="entry name" value="Cytochrome c"/>
    <property type="match status" value="1"/>
</dbReference>
<dbReference type="Proteomes" id="UP000295334">
    <property type="component" value="Unassembled WGS sequence"/>
</dbReference>
<dbReference type="InterPro" id="IPR036909">
    <property type="entry name" value="Cyt_c-like_dom_sf"/>
</dbReference>
<dbReference type="GO" id="GO:0009055">
    <property type="term" value="F:electron transfer activity"/>
    <property type="evidence" value="ECO:0007669"/>
    <property type="project" value="InterPro"/>
</dbReference>
<accession>A0A4R1B674</accession>
<evidence type="ECO:0000313" key="7">
    <source>
        <dbReference type="Proteomes" id="UP000295334"/>
    </source>
</evidence>
<organism evidence="6 7">
    <name type="scientific">Flaviaesturariibacter flavus</name>
    <dbReference type="NCBI Taxonomy" id="2502780"/>
    <lineage>
        <taxon>Bacteria</taxon>
        <taxon>Pseudomonadati</taxon>
        <taxon>Bacteroidota</taxon>
        <taxon>Chitinophagia</taxon>
        <taxon>Chitinophagales</taxon>
        <taxon>Chitinophagaceae</taxon>
        <taxon>Flaviaestuariibacter</taxon>
    </lineage>
</organism>
<dbReference type="AlphaFoldDB" id="A0A4R1B674"/>
<keyword evidence="1 4" id="KW-0349">Heme</keyword>
<reference evidence="6 7" key="1">
    <citation type="submission" date="2019-03" db="EMBL/GenBank/DDBJ databases">
        <authorList>
            <person name="Kim M.K.M."/>
        </authorList>
    </citation>
    <scope>NUCLEOTIDE SEQUENCE [LARGE SCALE GENOMIC DNA]</scope>
    <source>
        <strain evidence="6 7">17J68-12</strain>
    </source>
</reference>
<dbReference type="Gene3D" id="1.10.760.10">
    <property type="entry name" value="Cytochrome c-like domain"/>
    <property type="match status" value="1"/>
</dbReference>
<name>A0A4R1B674_9BACT</name>
<evidence type="ECO:0000256" key="4">
    <source>
        <dbReference type="PROSITE-ProRule" id="PRU00433"/>
    </source>
</evidence>
<evidence type="ECO:0000313" key="6">
    <source>
        <dbReference type="EMBL" id="TCJ13120.1"/>
    </source>
</evidence>
<gene>
    <name evidence="6" type="ORF">EPD60_13705</name>
</gene>
<keyword evidence="3 4" id="KW-0408">Iron</keyword>
<proteinExistence type="predicted"/>
<evidence type="ECO:0000256" key="2">
    <source>
        <dbReference type="ARBA" id="ARBA00022723"/>
    </source>
</evidence>
<evidence type="ECO:0000256" key="1">
    <source>
        <dbReference type="ARBA" id="ARBA00022617"/>
    </source>
</evidence>
<dbReference type="InterPro" id="IPR009056">
    <property type="entry name" value="Cyt_c-like_dom"/>
</dbReference>
<protein>
    <submittedName>
        <fullName evidence="6">Cytochrome c</fullName>
    </submittedName>
</protein>
<keyword evidence="2 4" id="KW-0479">Metal-binding</keyword>
<dbReference type="Pfam" id="PF00034">
    <property type="entry name" value="Cytochrom_C"/>
    <property type="match status" value="1"/>
</dbReference>
<dbReference type="EMBL" id="SJZI01000047">
    <property type="protein sequence ID" value="TCJ13120.1"/>
    <property type="molecule type" value="Genomic_DNA"/>
</dbReference>
<dbReference type="RefSeq" id="WP_131450093.1">
    <property type="nucleotide sequence ID" value="NZ_SJZI01000047.1"/>
</dbReference>
<evidence type="ECO:0000259" key="5">
    <source>
        <dbReference type="PROSITE" id="PS51007"/>
    </source>
</evidence>
<dbReference type="GO" id="GO:0020037">
    <property type="term" value="F:heme binding"/>
    <property type="evidence" value="ECO:0007669"/>
    <property type="project" value="InterPro"/>
</dbReference>
<keyword evidence="7" id="KW-1185">Reference proteome</keyword>
<dbReference type="PROSITE" id="PS51007">
    <property type="entry name" value="CYTC"/>
    <property type="match status" value="1"/>
</dbReference>